<comment type="caution">
    <text evidence="2">The sequence shown here is derived from an EMBL/GenBank/DDBJ whole genome shotgun (WGS) entry which is preliminary data.</text>
</comment>
<dbReference type="EMBL" id="LSTR01000026">
    <property type="protein sequence ID" value="OAH45253.1"/>
    <property type="molecule type" value="Genomic_DNA"/>
</dbReference>
<sequence>MTDTAPSASYQKAAFTAVVATVGAVLFIALGIPAGPILGAMILVAIVALAGFPTGFPPVVRAPQLAIMGIAAGTTITPATVAVAAAWPLSIVALLLSTILMQATGYLVLRRLGTFDPVTAFLAAAPGSLSAVLVLAEEQGADVPRVAIPQTIRVSGIVALTPLLLTHAPTPVWADGPAMLHGSPAWAVLVAASFAGWLLARWLRWPLPPFLGCLVGSGIVHVLGIVSLRLPYMVVMIALIGLGGVIGSRFSGLRPKDVVALIPVSFALMATTAAIGGTTGVVVGHLLGIGALPGLLAFAPGSMEMMISIAVTLHIQPAYVAAHHITRNLLLLSAVPILSRKLYRR</sequence>
<dbReference type="Pfam" id="PF05145">
    <property type="entry name" value="AbrB"/>
    <property type="match status" value="1"/>
</dbReference>
<feature type="transmembrane region" description="Helical" evidence="1">
    <location>
        <begin position="38"/>
        <end position="56"/>
    </location>
</feature>
<evidence type="ECO:0008006" key="4">
    <source>
        <dbReference type="Google" id="ProtNLM"/>
    </source>
</evidence>
<evidence type="ECO:0000313" key="3">
    <source>
        <dbReference type="Proteomes" id="UP000077262"/>
    </source>
</evidence>
<name>A0A177JVW4_SPHYA</name>
<keyword evidence="1" id="KW-0812">Transmembrane</keyword>
<feature type="transmembrane region" description="Helical" evidence="1">
    <location>
        <begin position="91"/>
        <end position="109"/>
    </location>
</feature>
<dbReference type="GO" id="GO:0010468">
    <property type="term" value="P:regulation of gene expression"/>
    <property type="evidence" value="ECO:0007669"/>
    <property type="project" value="InterPro"/>
</dbReference>
<dbReference type="Proteomes" id="UP000077262">
    <property type="component" value="Unassembled WGS sequence"/>
</dbReference>
<reference evidence="2 3" key="1">
    <citation type="submission" date="2016-02" db="EMBL/GenBank/DDBJ databases">
        <authorList>
            <person name="Wen L."/>
            <person name="He K."/>
            <person name="Yang H."/>
        </authorList>
    </citation>
    <scope>NUCLEOTIDE SEQUENCE [LARGE SCALE GENOMIC DNA]</scope>
    <source>
        <strain evidence="2 3">CD09_2</strain>
    </source>
</reference>
<proteinExistence type="predicted"/>
<dbReference type="GO" id="GO:0016020">
    <property type="term" value="C:membrane"/>
    <property type="evidence" value="ECO:0007669"/>
    <property type="project" value="InterPro"/>
</dbReference>
<feature type="transmembrane region" description="Helical" evidence="1">
    <location>
        <begin position="12"/>
        <end position="32"/>
    </location>
</feature>
<feature type="transmembrane region" description="Helical" evidence="1">
    <location>
        <begin position="258"/>
        <end position="276"/>
    </location>
</feature>
<feature type="transmembrane region" description="Helical" evidence="1">
    <location>
        <begin position="282"/>
        <end position="299"/>
    </location>
</feature>
<dbReference type="NCBIfam" id="TIGR03082">
    <property type="entry name" value="Gneg_AbrB_dup"/>
    <property type="match status" value="1"/>
</dbReference>
<dbReference type="InterPro" id="IPR007820">
    <property type="entry name" value="AbrB_fam"/>
</dbReference>
<keyword evidence="1" id="KW-0472">Membrane</keyword>
<feature type="transmembrane region" description="Helical" evidence="1">
    <location>
        <begin position="118"/>
        <end position="136"/>
    </location>
</feature>
<organism evidence="2 3">
    <name type="scientific">Sphingobium yanoikuyae</name>
    <name type="common">Sphingomonas yanoikuyae</name>
    <dbReference type="NCBI Taxonomy" id="13690"/>
    <lineage>
        <taxon>Bacteria</taxon>
        <taxon>Pseudomonadati</taxon>
        <taxon>Pseudomonadota</taxon>
        <taxon>Alphaproteobacteria</taxon>
        <taxon>Sphingomonadales</taxon>
        <taxon>Sphingomonadaceae</taxon>
        <taxon>Sphingobium</taxon>
    </lineage>
</organism>
<accession>A0A177JVW4</accession>
<gene>
    <name evidence="2" type="ORF">AX777_07020</name>
</gene>
<keyword evidence="1" id="KW-1133">Transmembrane helix</keyword>
<feature type="transmembrane region" description="Helical" evidence="1">
    <location>
        <begin position="207"/>
        <end position="226"/>
    </location>
</feature>
<evidence type="ECO:0000256" key="1">
    <source>
        <dbReference type="SAM" id="Phobius"/>
    </source>
</evidence>
<dbReference type="RefSeq" id="WP_063976331.1">
    <property type="nucleotide sequence ID" value="NZ_LSTR01000026.1"/>
</dbReference>
<dbReference type="AlphaFoldDB" id="A0A177JVW4"/>
<feature type="transmembrane region" description="Helical" evidence="1">
    <location>
        <begin position="183"/>
        <end position="200"/>
    </location>
</feature>
<feature type="transmembrane region" description="Helical" evidence="1">
    <location>
        <begin position="232"/>
        <end position="251"/>
    </location>
</feature>
<evidence type="ECO:0000313" key="2">
    <source>
        <dbReference type="EMBL" id="OAH45253.1"/>
    </source>
</evidence>
<dbReference type="PIRSF" id="PIRSF038991">
    <property type="entry name" value="Protein_AbrB"/>
    <property type="match status" value="1"/>
</dbReference>
<protein>
    <recommendedName>
        <fullName evidence="4">AbrB family transcriptional regulator</fullName>
    </recommendedName>
</protein>
<dbReference type="InterPro" id="IPR017516">
    <property type="entry name" value="AbrB_dup"/>
</dbReference>
<dbReference type="PANTHER" id="PTHR38457">
    <property type="entry name" value="REGULATOR ABRB-RELATED"/>
    <property type="match status" value="1"/>
</dbReference>
<dbReference type="PANTHER" id="PTHR38457:SF1">
    <property type="entry name" value="REGULATOR ABRB-RELATED"/>
    <property type="match status" value="1"/>
</dbReference>